<dbReference type="EMBL" id="AMZH03001736">
    <property type="protein sequence ID" value="RRT78200.1"/>
    <property type="molecule type" value="Genomic_DNA"/>
</dbReference>
<accession>A0A427APN9</accession>
<comment type="caution">
    <text evidence="2">The sequence shown here is derived from an EMBL/GenBank/DDBJ whole genome shotgun (WGS) entry which is preliminary data.</text>
</comment>
<evidence type="ECO:0000313" key="3">
    <source>
        <dbReference type="Proteomes" id="UP000287651"/>
    </source>
</evidence>
<reference evidence="2 3" key="1">
    <citation type="journal article" date="2014" name="Agronomy (Basel)">
        <title>A Draft Genome Sequence for Ensete ventricosum, the Drought-Tolerant Tree Against Hunger.</title>
        <authorList>
            <person name="Harrison J."/>
            <person name="Moore K.A."/>
            <person name="Paszkiewicz K."/>
            <person name="Jones T."/>
            <person name="Grant M."/>
            <person name="Ambacheew D."/>
            <person name="Muzemil S."/>
            <person name="Studholme D.J."/>
        </authorList>
    </citation>
    <scope>NUCLEOTIDE SEQUENCE [LARGE SCALE GENOMIC DNA]</scope>
</reference>
<dbReference type="AlphaFoldDB" id="A0A427APN9"/>
<protein>
    <submittedName>
        <fullName evidence="2">Uncharacterized protein</fullName>
    </submittedName>
</protein>
<organism evidence="2 3">
    <name type="scientific">Ensete ventricosum</name>
    <name type="common">Abyssinian banana</name>
    <name type="synonym">Musa ensete</name>
    <dbReference type="NCBI Taxonomy" id="4639"/>
    <lineage>
        <taxon>Eukaryota</taxon>
        <taxon>Viridiplantae</taxon>
        <taxon>Streptophyta</taxon>
        <taxon>Embryophyta</taxon>
        <taxon>Tracheophyta</taxon>
        <taxon>Spermatophyta</taxon>
        <taxon>Magnoliopsida</taxon>
        <taxon>Liliopsida</taxon>
        <taxon>Zingiberales</taxon>
        <taxon>Musaceae</taxon>
        <taxon>Ensete</taxon>
    </lineage>
</organism>
<proteinExistence type="predicted"/>
<evidence type="ECO:0000313" key="2">
    <source>
        <dbReference type="EMBL" id="RRT78200.1"/>
    </source>
</evidence>
<name>A0A427APN9_ENSVE</name>
<evidence type="ECO:0000256" key="1">
    <source>
        <dbReference type="SAM" id="MobiDB-lite"/>
    </source>
</evidence>
<gene>
    <name evidence="2" type="ORF">B296_00014505</name>
</gene>
<feature type="region of interest" description="Disordered" evidence="1">
    <location>
        <begin position="13"/>
        <end position="72"/>
    </location>
</feature>
<sequence length="72" mass="7290">MCIGRRFVGRSASNDISGIGATEEEDGNQGGLRMKIGSRGTAEEEEGDKGTTEEGDGISNCVAGKGVAEGSP</sequence>
<dbReference type="Proteomes" id="UP000287651">
    <property type="component" value="Unassembled WGS sequence"/>
</dbReference>